<dbReference type="RefSeq" id="WP_152595092.1">
    <property type="nucleotide sequence ID" value="NZ_JDTM01000011.1"/>
</dbReference>
<accession>A0A087CS48</accession>
<feature type="compositionally biased region" description="Low complexity" evidence="1">
    <location>
        <begin position="560"/>
        <end position="574"/>
    </location>
</feature>
<feature type="signal peptide" evidence="3">
    <location>
        <begin position="1"/>
        <end position="38"/>
    </location>
</feature>
<keyword evidence="2" id="KW-0472">Membrane</keyword>
<name>A0A087CS48_9BIFI</name>
<feature type="transmembrane region" description="Helical" evidence="2">
    <location>
        <begin position="601"/>
        <end position="621"/>
    </location>
</feature>
<dbReference type="AlphaFoldDB" id="A0A087CS48"/>
<keyword evidence="3" id="KW-0732">Signal</keyword>
<sequence>MKKTSARYHRDKRTTNFLSACVVCLVMLCMLPPDIAMADDVPPNVPVSHVYTLEDNSKYDIDDAALSDSDTIGAMQIDEQVTEGEQDGVPAYQTASDALHFSYVLDKNLDKRGEREWHLDDDNGKTVNGHKLEDKIKSGAILIQSSLDGKSWIDETAIPNAFAGETAQSFYEANDIQLQNGCYFRIQIAYRMERQIEDSKILFITKHNYERKKMVEEYVFYVHGESDDISPDDVPQKQLGQKINTGKDNGYSGNEGIDVDDPHYGWDIGYFFINGYTREETRHDGTPIFLKNVNDQVTLWFHLSEDISALNGDDSLTINEDTNGYDKSFEVDKTNFKRGALIIQSIDNRGEASEPIIYTDYLAANAKTGADTKVQLFEEGDYIVSLDYEIESKGGIFNAISGFHNYKIMFEFSIRNGNSMIFPFDIETGRELADNALSEHGFRLDLANSQYLTVDVERFVLVRADDGTVTTDVRSNRPASDGDTFTDEGIYTLSATNQYTGEDTTKTIYVGSDPYLQALSNTGISIAELNKRIESGTITIDESEGNTDLTSSADADAKTQQQSESAQPQAEGAQTRNDETAATSSNREAEKNNRARSYTPAIVTAGIVLVAAIVASAVLVARRRNGSRQ</sequence>
<feature type="chain" id="PRO_5001819576" description="Cell surface protein" evidence="3">
    <location>
        <begin position="39"/>
        <end position="629"/>
    </location>
</feature>
<gene>
    <name evidence="4" type="ORF">BSAE_1698</name>
</gene>
<comment type="caution">
    <text evidence="4">The sequence shown here is derived from an EMBL/GenBank/DDBJ whole genome shotgun (WGS) entry which is preliminary data.</text>
</comment>
<dbReference type="EMBL" id="JGZM01000007">
    <property type="protein sequence ID" value="KFI86098.1"/>
    <property type="molecule type" value="Genomic_DNA"/>
</dbReference>
<evidence type="ECO:0000313" key="4">
    <source>
        <dbReference type="EMBL" id="KFI86098.1"/>
    </source>
</evidence>
<evidence type="ECO:0008006" key="6">
    <source>
        <dbReference type="Google" id="ProtNLM"/>
    </source>
</evidence>
<evidence type="ECO:0000256" key="3">
    <source>
        <dbReference type="SAM" id="SignalP"/>
    </source>
</evidence>
<dbReference type="Proteomes" id="UP000029040">
    <property type="component" value="Unassembled WGS sequence"/>
</dbReference>
<keyword evidence="2" id="KW-1133">Transmembrane helix</keyword>
<protein>
    <recommendedName>
        <fullName evidence="6">Cell surface protein</fullName>
    </recommendedName>
</protein>
<feature type="compositionally biased region" description="Polar residues" evidence="1">
    <location>
        <begin position="542"/>
        <end position="553"/>
    </location>
</feature>
<evidence type="ECO:0000313" key="5">
    <source>
        <dbReference type="Proteomes" id="UP000029040"/>
    </source>
</evidence>
<proteinExistence type="predicted"/>
<reference evidence="4 5" key="1">
    <citation type="submission" date="2014-03" db="EMBL/GenBank/DDBJ databases">
        <title>Genomics of Bifidobacteria.</title>
        <authorList>
            <person name="Ventura M."/>
            <person name="Milani C."/>
            <person name="Lugli G.A."/>
        </authorList>
    </citation>
    <scope>NUCLEOTIDE SEQUENCE [LARGE SCALE GENOMIC DNA]</scope>
    <source>
        <strain evidence="4 5">LMG 14934</strain>
    </source>
</reference>
<organism evidence="4 5">
    <name type="scientific">Bifidobacterium pullorum subsp. saeculare DSM 6531 = LMG 14934</name>
    <dbReference type="NCBI Taxonomy" id="1437611"/>
    <lineage>
        <taxon>Bacteria</taxon>
        <taxon>Bacillati</taxon>
        <taxon>Actinomycetota</taxon>
        <taxon>Actinomycetes</taxon>
        <taxon>Bifidobacteriales</taxon>
        <taxon>Bifidobacteriaceae</taxon>
        <taxon>Bifidobacterium</taxon>
    </lineage>
</organism>
<feature type="region of interest" description="Disordered" evidence="1">
    <location>
        <begin position="542"/>
        <end position="594"/>
    </location>
</feature>
<keyword evidence="2" id="KW-0812">Transmembrane</keyword>
<evidence type="ECO:0000256" key="2">
    <source>
        <dbReference type="SAM" id="Phobius"/>
    </source>
</evidence>
<evidence type="ECO:0000256" key="1">
    <source>
        <dbReference type="SAM" id="MobiDB-lite"/>
    </source>
</evidence>